<gene>
    <name evidence="2" type="ORF">H9734_04550</name>
</gene>
<dbReference type="Proteomes" id="UP000886890">
    <property type="component" value="Unassembled WGS sequence"/>
</dbReference>
<dbReference type="AlphaFoldDB" id="A0A9D1XCY8"/>
<protein>
    <submittedName>
        <fullName evidence="2">Uncharacterized protein</fullName>
    </submittedName>
</protein>
<accession>A0A9D1XCY8</accession>
<organism evidence="2 3">
    <name type="scientific">Candidatus Fusicatenibacter merdavium</name>
    <dbReference type="NCBI Taxonomy" id="2838600"/>
    <lineage>
        <taxon>Bacteria</taxon>
        <taxon>Bacillati</taxon>
        <taxon>Bacillota</taxon>
        <taxon>Clostridia</taxon>
        <taxon>Lachnospirales</taxon>
        <taxon>Lachnospiraceae</taxon>
        <taxon>Fusicatenibacter</taxon>
    </lineage>
</organism>
<name>A0A9D1XCY8_9FIRM</name>
<reference evidence="2" key="2">
    <citation type="submission" date="2021-04" db="EMBL/GenBank/DDBJ databases">
        <authorList>
            <person name="Gilroy R."/>
        </authorList>
    </citation>
    <scope>NUCLEOTIDE SEQUENCE</scope>
    <source>
        <strain evidence="2">CHK183-1962</strain>
    </source>
</reference>
<reference evidence="2" key="1">
    <citation type="journal article" date="2021" name="PeerJ">
        <title>Extensive microbial diversity within the chicken gut microbiome revealed by metagenomics and culture.</title>
        <authorList>
            <person name="Gilroy R."/>
            <person name="Ravi A."/>
            <person name="Getino M."/>
            <person name="Pursley I."/>
            <person name="Horton D.L."/>
            <person name="Alikhan N.F."/>
            <person name="Baker D."/>
            <person name="Gharbi K."/>
            <person name="Hall N."/>
            <person name="Watson M."/>
            <person name="Adriaenssens E.M."/>
            <person name="Foster-Nyarko E."/>
            <person name="Jarju S."/>
            <person name="Secka A."/>
            <person name="Antonio M."/>
            <person name="Oren A."/>
            <person name="Chaudhuri R.R."/>
            <person name="La Ragione R."/>
            <person name="Hildebrand F."/>
            <person name="Pallen M.J."/>
        </authorList>
    </citation>
    <scope>NUCLEOTIDE SEQUENCE</scope>
    <source>
        <strain evidence="2">CHK183-1962</strain>
    </source>
</reference>
<sequence length="205" mass="23111">MKVRKGTYGYVSYEKKKRLLVTIAMFLAPLAILIAGLIICNGDKNNIFTVIAVVGCLPGCKSTVGLIMMMMQKPAEKSTVEQVQAHAGKLLVLYEMFFTKEQDSLMVDAVAVCGYEVVGYTTRAKSKQQIVDCEKHIAKLLRANGYKSHVKIFDQMKPFLERLDSLNKNYEELEADANEKFVPDERYPDLSRDELVKHNLLALVL</sequence>
<evidence type="ECO:0000313" key="3">
    <source>
        <dbReference type="Proteomes" id="UP000886890"/>
    </source>
</evidence>
<keyword evidence="1" id="KW-1133">Transmembrane helix</keyword>
<keyword evidence="1" id="KW-0812">Transmembrane</keyword>
<dbReference type="EMBL" id="DXEK01000073">
    <property type="protein sequence ID" value="HIX76851.1"/>
    <property type="molecule type" value="Genomic_DNA"/>
</dbReference>
<evidence type="ECO:0000313" key="2">
    <source>
        <dbReference type="EMBL" id="HIX76851.1"/>
    </source>
</evidence>
<feature type="transmembrane region" description="Helical" evidence="1">
    <location>
        <begin position="45"/>
        <end position="68"/>
    </location>
</feature>
<feature type="transmembrane region" description="Helical" evidence="1">
    <location>
        <begin position="20"/>
        <end position="39"/>
    </location>
</feature>
<evidence type="ECO:0000256" key="1">
    <source>
        <dbReference type="SAM" id="Phobius"/>
    </source>
</evidence>
<proteinExistence type="predicted"/>
<keyword evidence="1" id="KW-0472">Membrane</keyword>
<comment type="caution">
    <text evidence="2">The sequence shown here is derived from an EMBL/GenBank/DDBJ whole genome shotgun (WGS) entry which is preliminary data.</text>
</comment>